<keyword evidence="1" id="KW-0866">Nonsense-mediated mRNA decay</keyword>
<dbReference type="OrthoDB" id="69928at2759"/>
<feature type="region of interest" description="Disordered" evidence="2">
    <location>
        <begin position="607"/>
        <end position="630"/>
    </location>
</feature>
<feature type="compositionally biased region" description="Low complexity" evidence="2">
    <location>
        <begin position="607"/>
        <end position="620"/>
    </location>
</feature>
<evidence type="ECO:0000313" key="5">
    <source>
        <dbReference type="EMBL" id="TDZ18446.1"/>
    </source>
</evidence>
<dbReference type="PANTHER" id="PTHR15696:SF36">
    <property type="entry name" value="NONSENSE-MEDIATED MRNA DECAY FACTOR"/>
    <property type="match status" value="1"/>
</dbReference>
<feature type="domain" description="DNA/RNA-binding" evidence="3">
    <location>
        <begin position="195"/>
        <end position="477"/>
    </location>
</feature>
<organism evidence="5 6">
    <name type="scientific">Colletotrichum orbiculare (strain 104-T / ATCC 96160 / CBS 514.97 / LARS 414 / MAFF 240422)</name>
    <name type="common">Cucumber anthracnose fungus</name>
    <name type="synonym">Colletotrichum lagenarium</name>
    <dbReference type="NCBI Taxonomy" id="1213857"/>
    <lineage>
        <taxon>Eukaryota</taxon>
        <taxon>Fungi</taxon>
        <taxon>Dikarya</taxon>
        <taxon>Ascomycota</taxon>
        <taxon>Pezizomycotina</taxon>
        <taxon>Sordariomycetes</taxon>
        <taxon>Hypocreomycetidae</taxon>
        <taxon>Glomerellales</taxon>
        <taxon>Glomerellaceae</taxon>
        <taxon>Colletotrichum</taxon>
        <taxon>Colletotrichum orbiculare species complex</taxon>
    </lineage>
</organism>
<evidence type="ECO:0000256" key="2">
    <source>
        <dbReference type="SAM" id="MobiDB-lite"/>
    </source>
</evidence>
<dbReference type="InterPro" id="IPR018834">
    <property type="entry name" value="DNA/RNA-bd_Est1-type"/>
</dbReference>
<dbReference type="InterPro" id="IPR011990">
    <property type="entry name" value="TPR-like_helical_dom_sf"/>
</dbReference>
<dbReference type="PANTHER" id="PTHR15696">
    <property type="entry name" value="SMG-7 SUPPRESSOR WITH MORPHOLOGICAL EFFECT ON GENITALIA PROTEIN 7"/>
    <property type="match status" value="1"/>
</dbReference>
<feature type="compositionally biased region" description="Polar residues" evidence="2">
    <location>
        <begin position="853"/>
        <end position="862"/>
    </location>
</feature>
<comment type="caution">
    <text evidence="5">The sequence shown here is derived from an EMBL/GenBank/DDBJ whole genome shotgun (WGS) entry which is preliminary data.</text>
</comment>
<evidence type="ECO:0000313" key="6">
    <source>
        <dbReference type="Proteomes" id="UP000014480"/>
    </source>
</evidence>
<dbReference type="Proteomes" id="UP000014480">
    <property type="component" value="Unassembled WGS sequence"/>
</dbReference>
<feature type="region of interest" description="Disordered" evidence="2">
    <location>
        <begin position="707"/>
        <end position="733"/>
    </location>
</feature>
<dbReference type="EMBL" id="AMCV02000023">
    <property type="protein sequence ID" value="TDZ18446.1"/>
    <property type="molecule type" value="Genomic_DNA"/>
</dbReference>
<evidence type="ECO:0000259" key="4">
    <source>
        <dbReference type="Pfam" id="PF10374"/>
    </source>
</evidence>
<evidence type="ECO:0000256" key="1">
    <source>
        <dbReference type="RuleBase" id="RU369098"/>
    </source>
</evidence>
<comment type="function">
    <text evidence="1">Plays a role in nonsense-mediated mRNA decay.</text>
</comment>
<comment type="subcellular location">
    <subcellularLocation>
        <location evidence="1">Nucleus</location>
    </subcellularLocation>
</comment>
<accession>A0A484FKZ2</accession>
<dbReference type="SUPFAM" id="SSF48452">
    <property type="entry name" value="TPR-like"/>
    <property type="match status" value="1"/>
</dbReference>
<reference evidence="6" key="2">
    <citation type="journal article" date="2019" name="Mol. Plant Microbe Interact.">
        <title>Genome sequence resources for four phytopathogenic fungi from the Colletotrichum orbiculare species complex.</title>
        <authorList>
            <person name="Gan P."/>
            <person name="Tsushima A."/>
            <person name="Narusaka M."/>
            <person name="Narusaka Y."/>
            <person name="Takano Y."/>
            <person name="Kubo Y."/>
            <person name="Shirasu K."/>
        </authorList>
    </citation>
    <scope>GENOME REANNOTATION</scope>
    <source>
        <strain evidence="6">104-T / ATCC 96160 / CBS 514.97 / LARS 414 / MAFF 240422</strain>
    </source>
</reference>
<feature type="compositionally biased region" description="Basic and acidic residues" evidence="2">
    <location>
        <begin position="720"/>
        <end position="731"/>
    </location>
</feature>
<name>A0A484FKZ2_COLOR</name>
<gene>
    <name evidence="5" type="primary">SMG7</name>
    <name evidence="5" type="ORF">Cob_v008599</name>
</gene>
<dbReference type="GO" id="GO:0005634">
    <property type="term" value="C:nucleus"/>
    <property type="evidence" value="ECO:0007669"/>
    <property type="project" value="UniProtKB-SubCell"/>
</dbReference>
<dbReference type="Pfam" id="PF10373">
    <property type="entry name" value="EST1_DNA_bind"/>
    <property type="match status" value="1"/>
</dbReference>
<feature type="domain" description="Telomerase activating protein Est1-like N-terminal" evidence="4">
    <location>
        <begin position="70"/>
        <end position="185"/>
    </location>
</feature>
<feature type="region of interest" description="Disordered" evidence="2">
    <location>
        <begin position="785"/>
        <end position="862"/>
    </location>
</feature>
<dbReference type="GO" id="GO:0000184">
    <property type="term" value="P:nuclear-transcribed mRNA catabolic process, nonsense-mediated decay"/>
    <property type="evidence" value="ECO:0007669"/>
    <property type="project" value="UniProtKB-KW"/>
</dbReference>
<sequence length="996" mass="111423">MAEHNDHAKQAWHQAQKFRKALQKELEKLKTESEGNELKRFQALEEVLASFRLHCITTIFNDFEYATTEKVDTNLWQAHSLVNSEFRRVSNGLRGNQHNVLKRKLDKTYVTFLKTAQSFYIAYIQRLAAVFPIPELLRTAESIKAENLNEKNPIANVTPAVRACILKFCHSALIHLGDLSRYRTKARTKVPYEAALTYYSLAHDIIPTSGFGHHQMGIIFLEEKKDLDIIYHFYRSLAIEEPHPMAAQNLEAELKTVQQPSTPARRAGPPDPQEAFILWFVRLHAYFYKGEPFPQHKELEDEVIHRLEMAIKANNTRELLQKMVLLNISAFHYSNRKMSNKWTIAASRYSHFILRLNARFFSTFCKLLKTELDTALEQQAKGEQTLAGAAKTEAEPISLTVQNSLPFVRIYASWLVACRLEILNAQETMGPFVKDMYSGFAKALTSLCETYGNEDLKLTPYLLSEDQETIGMLPLFDSQLPESCRLHYDEDTQALKPQVAHYKGERFDPRQEAFARALGTIKCGFYLANDDTSFPFSFASSPKGLIFTFEESYVPKASAAQAAQPVITDTPARAPTANHAVKRPAQAQIVPSVPNSVAQHMSIIPQQPTLQQPRLQHPTPGRTRAPGQSEYDFSSDTDMLNMVNDFLMPPIANESPLESPEDTSYGMNSAMANEVFAVPSSHSPPAPGSATAKTFPGLPWEMIYTPTPHSKSSELTPPDHAARDAAARRSFDGGAAKRNVQISGTALLEDPFADAQDGALRHHPQRFPGTPDMTAHQDRLLQAFGKPRTESRSMSRDFSGGYGLWPSPHGEANRGNPNALQPRESSLHSRHPSGSRPQLPQSPNVPQVGENFPLSSDTQFSNNSSIYQSTPCNGIAYTATTAFGRGPIAQMQEDPTHYKNLVRSNGGAATDGYTAGYNDIILQSAMEEMRRGSGQNFLQPPRLFPGRALADEFFIFATAIERRPRRPRLSIRHTILCFYAAWAGFTRGNGTGFTNV</sequence>
<keyword evidence="1" id="KW-0539">Nucleus</keyword>
<dbReference type="STRING" id="1213857.A0A484FKZ2"/>
<protein>
    <recommendedName>
        <fullName evidence="1">Nonsense-mediated mRNA decay factor</fullName>
    </recommendedName>
</protein>
<reference evidence="6" key="1">
    <citation type="journal article" date="2013" name="New Phytol.">
        <title>Comparative genomic and transcriptomic analyses reveal the hemibiotrophic stage shift of Colletotrichum fungi.</title>
        <authorList>
            <person name="Gan P."/>
            <person name="Ikeda K."/>
            <person name="Irieda H."/>
            <person name="Narusaka M."/>
            <person name="O'Connell R.J."/>
            <person name="Narusaka Y."/>
            <person name="Takano Y."/>
            <person name="Kubo Y."/>
            <person name="Shirasu K."/>
        </authorList>
    </citation>
    <scope>NUCLEOTIDE SEQUENCE [LARGE SCALE GENOMIC DNA]</scope>
    <source>
        <strain evidence="6">104-T / ATCC 96160 / CBS 514.97 / LARS 414 / MAFF 240422</strain>
    </source>
</reference>
<dbReference type="InterPro" id="IPR045153">
    <property type="entry name" value="Est1/Ebs1-like"/>
</dbReference>
<dbReference type="InterPro" id="IPR019458">
    <property type="entry name" value="Est1-like_N"/>
</dbReference>
<keyword evidence="6" id="KW-1185">Reference proteome</keyword>
<proteinExistence type="predicted"/>
<dbReference type="AlphaFoldDB" id="A0A484FKZ2"/>
<evidence type="ECO:0000259" key="3">
    <source>
        <dbReference type="Pfam" id="PF10373"/>
    </source>
</evidence>
<dbReference type="Gene3D" id="1.25.40.10">
    <property type="entry name" value="Tetratricopeptide repeat domain"/>
    <property type="match status" value="1"/>
</dbReference>
<dbReference type="Pfam" id="PF10374">
    <property type="entry name" value="EST1"/>
    <property type="match status" value="1"/>
</dbReference>
<feature type="compositionally biased region" description="Polar residues" evidence="2">
    <location>
        <begin position="835"/>
        <end position="845"/>
    </location>
</feature>